<dbReference type="GO" id="GO:0030170">
    <property type="term" value="F:pyridoxal phosphate binding"/>
    <property type="evidence" value="ECO:0007669"/>
    <property type="project" value="InterPro"/>
</dbReference>
<evidence type="ECO:0000313" key="3">
    <source>
        <dbReference type="EMBL" id="MSS58332.1"/>
    </source>
</evidence>
<organism evidence="3 4">
    <name type="scientific">Stecheria intestinalis</name>
    <dbReference type="NCBI Taxonomy" id="2606630"/>
    <lineage>
        <taxon>Bacteria</taxon>
        <taxon>Bacillati</taxon>
        <taxon>Bacillota</taxon>
        <taxon>Erysipelotrichia</taxon>
        <taxon>Erysipelotrichales</taxon>
        <taxon>Erysipelotrichaceae</taxon>
        <taxon>Stecheria</taxon>
    </lineage>
</organism>
<dbReference type="RefSeq" id="WP_154504048.1">
    <property type="nucleotide sequence ID" value="NZ_VUMN01000009.1"/>
</dbReference>
<feature type="domain" description="Aminotransferase class I/classII large" evidence="2">
    <location>
        <begin position="49"/>
        <end position="348"/>
    </location>
</feature>
<dbReference type="Pfam" id="PF00155">
    <property type="entry name" value="Aminotran_1_2"/>
    <property type="match status" value="1"/>
</dbReference>
<gene>
    <name evidence="3" type="ORF">FYJ51_05380</name>
</gene>
<dbReference type="GO" id="GO:0008483">
    <property type="term" value="F:transaminase activity"/>
    <property type="evidence" value="ECO:0007669"/>
    <property type="project" value="UniProtKB-KW"/>
</dbReference>
<accession>A0A7X2NRN7</accession>
<dbReference type="CDD" id="cd00609">
    <property type="entry name" value="AAT_like"/>
    <property type="match status" value="1"/>
</dbReference>
<dbReference type="InterPro" id="IPR015421">
    <property type="entry name" value="PyrdxlP-dep_Trfase_major"/>
</dbReference>
<dbReference type="InterPro" id="IPR004839">
    <property type="entry name" value="Aminotransferase_I/II_large"/>
</dbReference>
<dbReference type="SUPFAM" id="SSF53383">
    <property type="entry name" value="PLP-dependent transferases"/>
    <property type="match status" value="1"/>
</dbReference>
<keyword evidence="4" id="KW-1185">Reference proteome</keyword>
<name>A0A7X2NRN7_9FIRM</name>
<comment type="cofactor">
    <cofactor evidence="1">
        <name>pyridoxal 5'-phosphate</name>
        <dbReference type="ChEBI" id="CHEBI:597326"/>
    </cofactor>
</comment>
<dbReference type="Gene3D" id="3.40.640.10">
    <property type="entry name" value="Type I PLP-dependent aspartate aminotransferase-like (Major domain)"/>
    <property type="match status" value="1"/>
</dbReference>
<protein>
    <recommendedName>
        <fullName evidence="1">Aminotransferase</fullName>
        <ecNumber evidence="1">2.6.1.-</ecNumber>
    </recommendedName>
</protein>
<dbReference type="PROSITE" id="PS00105">
    <property type="entry name" value="AA_TRANSFER_CLASS_1"/>
    <property type="match status" value="1"/>
</dbReference>
<comment type="caution">
    <text evidence="3">The sequence shown here is derived from an EMBL/GenBank/DDBJ whole genome shotgun (WGS) entry which is preliminary data.</text>
</comment>
<dbReference type="InterPro" id="IPR004838">
    <property type="entry name" value="NHTrfase_class1_PyrdxlP-BS"/>
</dbReference>
<dbReference type="Proteomes" id="UP000461880">
    <property type="component" value="Unassembled WGS sequence"/>
</dbReference>
<evidence type="ECO:0000256" key="1">
    <source>
        <dbReference type="RuleBase" id="RU000481"/>
    </source>
</evidence>
<proteinExistence type="inferred from homology"/>
<dbReference type="InterPro" id="IPR015424">
    <property type="entry name" value="PyrdxlP-dep_Trfase"/>
</dbReference>
<keyword evidence="1 3" id="KW-0032">Aminotransferase</keyword>
<dbReference type="EC" id="2.6.1.-" evidence="1"/>
<keyword evidence="1 3" id="KW-0808">Transferase</keyword>
<dbReference type="InterPro" id="IPR015422">
    <property type="entry name" value="PyrdxlP-dep_Trfase_small"/>
</dbReference>
<evidence type="ECO:0000313" key="4">
    <source>
        <dbReference type="Proteomes" id="UP000461880"/>
    </source>
</evidence>
<dbReference type="AlphaFoldDB" id="A0A7X2NRN7"/>
<comment type="similarity">
    <text evidence="1">Belongs to the class-I pyridoxal-phosphate-dependent aminotransferase family.</text>
</comment>
<dbReference type="PANTHER" id="PTHR43510">
    <property type="entry name" value="AMINOTRANSFERASE FUNCTION, HYPOTHETICAL (EUROFUNG)"/>
    <property type="match status" value="1"/>
</dbReference>
<evidence type="ECO:0000259" key="2">
    <source>
        <dbReference type="Pfam" id="PF00155"/>
    </source>
</evidence>
<dbReference type="EMBL" id="VUMN01000009">
    <property type="protein sequence ID" value="MSS58332.1"/>
    <property type="molecule type" value="Genomic_DNA"/>
</dbReference>
<dbReference type="PANTHER" id="PTHR43510:SF1">
    <property type="entry name" value="AMINOTRANSFERASE FUNCTION, HYPOTHETICAL (EUROFUNG)"/>
    <property type="match status" value="1"/>
</dbReference>
<dbReference type="Gene3D" id="3.90.1150.10">
    <property type="entry name" value="Aspartate Aminotransferase, domain 1"/>
    <property type="match status" value="1"/>
</dbReference>
<sequence>MKLPDFKTEQWMNDYERQAVCNMTDTCVAPLSFSELMGFDHHHLLDSVTLDYGVIPGDERLRNEILKLYSSGTIDQITLADGCLQANELVMHTLLEPGDRVVTFTPSYQQFEDVPRSLGCEVAVLPLSEASGWQPDGSDLQSAFEKPVKMVILNMPNNPTGSVLKPELFSELLSLCRKHQTWILCDEVYRDPEMQSVADVYEYGISTSSLSKLFSLAGLRLGWVRGPEKLIHLINVRRDYSMISTGPLADTLGYLALLNRDFLLSRSRKRISACKAVVKTWLKKEPKASLVMPDYGTVSFLHYEADIPSTKLAQDLLEESGVFFVPGSCFDCEHHLRLTFTADPHTEEYGLMVLSEYLNRSGD</sequence>
<reference evidence="3 4" key="1">
    <citation type="submission" date="2019-08" db="EMBL/GenBank/DDBJ databases">
        <title>In-depth cultivation of the pig gut microbiome towards novel bacterial diversity and tailored functional studies.</title>
        <authorList>
            <person name="Wylensek D."/>
            <person name="Hitch T.C.A."/>
            <person name="Clavel T."/>
        </authorList>
    </citation>
    <scope>NUCLEOTIDE SEQUENCE [LARGE SCALE GENOMIC DNA]</scope>
    <source>
        <strain evidence="3 4">Oil+RF-744-GAM-WT-6</strain>
    </source>
</reference>